<dbReference type="InterPro" id="IPR016461">
    <property type="entry name" value="COMT-like"/>
</dbReference>
<evidence type="ECO:0000256" key="3">
    <source>
        <dbReference type="ARBA" id="ARBA00022691"/>
    </source>
</evidence>
<dbReference type="EMBL" id="JAULSN010000001">
    <property type="protein sequence ID" value="KAK3384134.1"/>
    <property type="molecule type" value="Genomic_DNA"/>
</dbReference>
<name>A0AAE0NML6_9PEZI</name>
<dbReference type="Gene3D" id="3.40.50.150">
    <property type="entry name" value="Vaccinia Virus protein VP39"/>
    <property type="match status" value="1"/>
</dbReference>
<dbReference type="InterPro" id="IPR036388">
    <property type="entry name" value="WH-like_DNA-bd_sf"/>
</dbReference>
<evidence type="ECO:0000256" key="1">
    <source>
        <dbReference type="ARBA" id="ARBA00022603"/>
    </source>
</evidence>
<dbReference type="PANTHER" id="PTHR43712">
    <property type="entry name" value="PUTATIVE (AFU_ORTHOLOGUE AFUA_4G14580)-RELATED"/>
    <property type="match status" value="1"/>
</dbReference>
<sequence length="438" mass="48661">MHQTMGSTNPSTFTDTMSGDTLADLRETAGSLMSSVIDFVAAESNGNTDPALDLMRRAKILEATRRIQLLTKDPGDEWTDMVYASTLMTAKRLFCDWGVFDAIPTEGTISFAELAAKVDAEEMLLVRVAGILISTGYLKQIGTNQVAHTRFSLVFANNDRRGLLFNTGWDNCVVPYATMPKYFELYGRKEPRTTTHTPNGFAHGKPDLAIYDLIQSDPIRLARWIPAMAAVEERMPIAGIYDFSWLVSWAQAEAAQHQQHGAGTPAPDRPLLVDVGGGRGQAIKAITKEFPGIPVHRCVLQERPEVIDAVLAADEPELRLVTKMPINFHEGQPLKGALVYWIRRCLHNYPDDTAINVLRHIADAAAPDSRVLIFEDVLDSPPHYMAAIMDFMMMGMGGKQRTRARWDEMLAEVGLKITDVQRGKGPWKTQCVMECVKI</sequence>
<evidence type="ECO:0000256" key="2">
    <source>
        <dbReference type="ARBA" id="ARBA00022679"/>
    </source>
</evidence>
<dbReference type="SUPFAM" id="SSF53335">
    <property type="entry name" value="S-adenosyl-L-methionine-dependent methyltransferases"/>
    <property type="match status" value="1"/>
</dbReference>
<evidence type="ECO:0000313" key="5">
    <source>
        <dbReference type="EMBL" id="KAK3384134.1"/>
    </source>
</evidence>
<dbReference type="Gene3D" id="1.10.10.10">
    <property type="entry name" value="Winged helix-like DNA-binding domain superfamily/Winged helix DNA-binding domain"/>
    <property type="match status" value="1"/>
</dbReference>
<dbReference type="InterPro" id="IPR036390">
    <property type="entry name" value="WH_DNA-bd_sf"/>
</dbReference>
<evidence type="ECO:0000313" key="6">
    <source>
        <dbReference type="Proteomes" id="UP001287356"/>
    </source>
</evidence>
<dbReference type="Pfam" id="PF00891">
    <property type="entry name" value="Methyltransf_2"/>
    <property type="match status" value="1"/>
</dbReference>
<dbReference type="InterPro" id="IPR029063">
    <property type="entry name" value="SAM-dependent_MTases_sf"/>
</dbReference>
<dbReference type="AlphaFoldDB" id="A0AAE0NML6"/>
<keyword evidence="1" id="KW-0489">Methyltransferase</keyword>
<dbReference type="InterPro" id="IPR001077">
    <property type="entry name" value="COMT_C"/>
</dbReference>
<feature type="domain" description="O-methyltransferase C-terminal" evidence="4">
    <location>
        <begin position="271"/>
        <end position="414"/>
    </location>
</feature>
<dbReference type="SUPFAM" id="SSF46785">
    <property type="entry name" value="Winged helix' DNA-binding domain"/>
    <property type="match status" value="1"/>
</dbReference>
<dbReference type="PROSITE" id="PS51683">
    <property type="entry name" value="SAM_OMT_II"/>
    <property type="match status" value="1"/>
</dbReference>
<gene>
    <name evidence="5" type="ORF">B0T24DRAFT_607359</name>
</gene>
<keyword evidence="3" id="KW-0949">S-adenosyl-L-methionine</keyword>
<dbReference type="PANTHER" id="PTHR43712:SF16">
    <property type="entry name" value="O-METHYLTRANSFERASE ELCB"/>
    <property type="match status" value="1"/>
</dbReference>
<dbReference type="Proteomes" id="UP001287356">
    <property type="component" value="Unassembled WGS sequence"/>
</dbReference>
<dbReference type="GO" id="GO:0008171">
    <property type="term" value="F:O-methyltransferase activity"/>
    <property type="evidence" value="ECO:0007669"/>
    <property type="project" value="InterPro"/>
</dbReference>
<accession>A0AAE0NML6</accession>
<organism evidence="5 6">
    <name type="scientific">Lasiosphaeria ovina</name>
    <dbReference type="NCBI Taxonomy" id="92902"/>
    <lineage>
        <taxon>Eukaryota</taxon>
        <taxon>Fungi</taxon>
        <taxon>Dikarya</taxon>
        <taxon>Ascomycota</taxon>
        <taxon>Pezizomycotina</taxon>
        <taxon>Sordariomycetes</taxon>
        <taxon>Sordariomycetidae</taxon>
        <taxon>Sordariales</taxon>
        <taxon>Lasiosphaeriaceae</taxon>
        <taxon>Lasiosphaeria</taxon>
    </lineage>
</organism>
<evidence type="ECO:0000259" key="4">
    <source>
        <dbReference type="Pfam" id="PF00891"/>
    </source>
</evidence>
<protein>
    <submittedName>
        <fullName evidence="5">O-methyltransferase</fullName>
    </submittedName>
</protein>
<reference evidence="5" key="2">
    <citation type="submission" date="2023-06" db="EMBL/GenBank/DDBJ databases">
        <authorList>
            <consortium name="Lawrence Berkeley National Laboratory"/>
            <person name="Haridas S."/>
            <person name="Hensen N."/>
            <person name="Bonometti L."/>
            <person name="Westerberg I."/>
            <person name="Brannstrom I.O."/>
            <person name="Guillou S."/>
            <person name="Cros-Aarteil S."/>
            <person name="Calhoun S."/>
            <person name="Kuo A."/>
            <person name="Mondo S."/>
            <person name="Pangilinan J."/>
            <person name="Riley R."/>
            <person name="Labutti K."/>
            <person name="Andreopoulos B."/>
            <person name="Lipzen A."/>
            <person name="Chen C."/>
            <person name="Yanf M."/>
            <person name="Daum C."/>
            <person name="Ng V."/>
            <person name="Clum A."/>
            <person name="Steindorff A."/>
            <person name="Ohm R."/>
            <person name="Martin F."/>
            <person name="Silar P."/>
            <person name="Natvig D."/>
            <person name="Lalanne C."/>
            <person name="Gautier V."/>
            <person name="Ament-Velasquez S.L."/>
            <person name="Kruys A."/>
            <person name="Hutchinson M.I."/>
            <person name="Powell A.J."/>
            <person name="Barry K."/>
            <person name="Miller A.N."/>
            <person name="Grigoriev I.V."/>
            <person name="Debuchy R."/>
            <person name="Gladieux P."/>
            <person name="Thoren M.H."/>
            <person name="Johannesson H."/>
        </authorList>
    </citation>
    <scope>NUCLEOTIDE SEQUENCE</scope>
    <source>
        <strain evidence="5">CBS 958.72</strain>
    </source>
</reference>
<keyword evidence="6" id="KW-1185">Reference proteome</keyword>
<keyword evidence="2" id="KW-0808">Transferase</keyword>
<proteinExistence type="predicted"/>
<reference evidence="5" key="1">
    <citation type="journal article" date="2023" name="Mol. Phylogenet. Evol.">
        <title>Genome-scale phylogeny and comparative genomics of the fungal order Sordariales.</title>
        <authorList>
            <person name="Hensen N."/>
            <person name="Bonometti L."/>
            <person name="Westerberg I."/>
            <person name="Brannstrom I.O."/>
            <person name="Guillou S."/>
            <person name="Cros-Aarteil S."/>
            <person name="Calhoun S."/>
            <person name="Haridas S."/>
            <person name="Kuo A."/>
            <person name="Mondo S."/>
            <person name="Pangilinan J."/>
            <person name="Riley R."/>
            <person name="LaButti K."/>
            <person name="Andreopoulos B."/>
            <person name="Lipzen A."/>
            <person name="Chen C."/>
            <person name="Yan M."/>
            <person name="Daum C."/>
            <person name="Ng V."/>
            <person name="Clum A."/>
            <person name="Steindorff A."/>
            <person name="Ohm R.A."/>
            <person name="Martin F."/>
            <person name="Silar P."/>
            <person name="Natvig D.O."/>
            <person name="Lalanne C."/>
            <person name="Gautier V."/>
            <person name="Ament-Velasquez S.L."/>
            <person name="Kruys A."/>
            <person name="Hutchinson M.I."/>
            <person name="Powell A.J."/>
            <person name="Barry K."/>
            <person name="Miller A.N."/>
            <person name="Grigoriev I.V."/>
            <person name="Debuchy R."/>
            <person name="Gladieux P."/>
            <person name="Hiltunen Thoren M."/>
            <person name="Johannesson H."/>
        </authorList>
    </citation>
    <scope>NUCLEOTIDE SEQUENCE</scope>
    <source>
        <strain evidence="5">CBS 958.72</strain>
    </source>
</reference>
<dbReference type="GO" id="GO:0032259">
    <property type="term" value="P:methylation"/>
    <property type="evidence" value="ECO:0007669"/>
    <property type="project" value="UniProtKB-KW"/>
</dbReference>
<comment type="caution">
    <text evidence="5">The sequence shown here is derived from an EMBL/GenBank/DDBJ whole genome shotgun (WGS) entry which is preliminary data.</text>
</comment>